<reference evidence="2 3" key="1">
    <citation type="submission" date="2024-04" db="EMBL/GenBank/DDBJ databases">
        <authorList>
            <person name="Fracassetti M."/>
        </authorList>
    </citation>
    <scope>NUCLEOTIDE SEQUENCE [LARGE SCALE GENOMIC DNA]</scope>
</reference>
<feature type="compositionally biased region" description="Polar residues" evidence="1">
    <location>
        <begin position="48"/>
        <end position="60"/>
    </location>
</feature>
<gene>
    <name evidence="2" type="ORF">LTRI10_LOCUS47017</name>
</gene>
<sequence length="123" mass="12964">MRRCGPVTRTASPMEDELSRALLGEEESYNGGEGSATDVGSFPFATGDQVTSPESRTTLESPLALAAPTEIMKDRADSPEFRVAREAPPALAAPIGEATTDQKSAQQASVHLPGLHSNRQLGN</sequence>
<dbReference type="EMBL" id="OZ034821">
    <property type="protein sequence ID" value="CAL1407345.1"/>
    <property type="molecule type" value="Genomic_DNA"/>
</dbReference>
<proteinExistence type="predicted"/>
<name>A0AAV2GCZ5_9ROSI</name>
<dbReference type="AlphaFoldDB" id="A0AAV2GCZ5"/>
<accession>A0AAV2GCZ5</accession>
<feature type="compositionally biased region" description="Basic and acidic residues" evidence="1">
    <location>
        <begin position="71"/>
        <end position="85"/>
    </location>
</feature>
<feature type="region of interest" description="Disordered" evidence="1">
    <location>
        <begin position="1"/>
        <end position="123"/>
    </location>
</feature>
<feature type="compositionally biased region" description="Polar residues" evidence="1">
    <location>
        <begin position="99"/>
        <end position="109"/>
    </location>
</feature>
<evidence type="ECO:0000256" key="1">
    <source>
        <dbReference type="SAM" id="MobiDB-lite"/>
    </source>
</evidence>
<evidence type="ECO:0000313" key="3">
    <source>
        <dbReference type="Proteomes" id="UP001497516"/>
    </source>
</evidence>
<organism evidence="2 3">
    <name type="scientific">Linum trigynum</name>
    <dbReference type="NCBI Taxonomy" id="586398"/>
    <lineage>
        <taxon>Eukaryota</taxon>
        <taxon>Viridiplantae</taxon>
        <taxon>Streptophyta</taxon>
        <taxon>Embryophyta</taxon>
        <taxon>Tracheophyta</taxon>
        <taxon>Spermatophyta</taxon>
        <taxon>Magnoliopsida</taxon>
        <taxon>eudicotyledons</taxon>
        <taxon>Gunneridae</taxon>
        <taxon>Pentapetalae</taxon>
        <taxon>rosids</taxon>
        <taxon>fabids</taxon>
        <taxon>Malpighiales</taxon>
        <taxon>Linaceae</taxon>
        <taxon>Linum</taxon>
    </lineage>
</organism>
<keyword evidence="3" id="KW-1185">Reference proteome</keyword>
<protein>
    <submittedName>
        <fullName evidence="2">Uncharacterized protein</fullName>
    </submittedName>
</protein>
<evidence type="ECO:0000313" key="2">
    <source>
        <dbReference type="EMBL" id="CAL1407345.1"/>
    </source>
</evidence>
<dbReference type="Proteomes" id="UP001497516">
    <property type="component" value="Chromosome 8"/>
</dbReference>